<dbReference type="PANTHER" id="PTHR28307">
    <property type="entry name" value="PROTEIN PAL1"/>
    <property type="match status" value="1"/>
</dbReference>
<dbReference type="Proteomes" id="UP000799772">
    <property type="component" value="Unassembled WGS sequence"/>
</dbReference>
<feature type="compositionally biased region" description="Polar residues" evidence="1">
    <location>
        <begin position="101"/>
        <end position="112"/>
    </location>
</feature>
<evidence type="ECO:0000256" key="1">
    <source>
        <dbReference type="SAM" id="MobiDB-lite"/>
    </source>
</evidence>
<dbReference type="AlphaFoldDB" id="A0A9P4IH33"/>
<dbReference type="Pfam" id="PF08316">
    <property type="entry name" value="Pal1"/>
    <property type="match status" value="1"/>
</dbReference>
<protein>
    <submittedName>
        <fullName evidence="2">Uncharacterized protein</fullName>
    </submittedName>
</protein>
<organism evidence="2 3">
    <name type="scientific">Rhizodiscina lignyota</name>
    <dbReference type="NCBI Taxonomy" id="1504668"/>
    <lineage>
        <taxon>Eukaryota</taxon>
        <taxon>Fungi</taxon>
        <taxon>Dikarya</taxon>
        <taxon>Ascomycota</taxon>
        <taxon>Pezizomycotina</taxon>
        <taxon>Dothideomycetes</taxon>
        <taxon>Pleosporomycetidae</taxon>
        <taxon>Aulographales</taxon>
        <taxon>Rhizodiscinaceae</taxon>
        <taxon>Rhizodiscina</taxon>
    </lineage>
</organism>
<gene>
    <name evidence="2" type="ORF">NA57DRAFT_23334</name>
</gene>
<feature type="compositionally biased region" description="Polar residues" evidence="1">
    <location>
        <begin position="22"/>
        <end position="39"/>
    </location>
</feature>
<dbReference type="PANTHER" id="PTHR28307:SF1">
    <property type="entry name" value="PAL1 CELL MORPHOLOGY PROTEIN"/>
    <property type="match status" value="1"/>
</dbReference>
<feature type="compositionally biased region" description="Basic residues" evidence="1">
    <location>
        <begin position="158"/>
        <end position="172"/>
    </location>
</feature>
<feature type="non-terminal residue" evidence="2">
    <location>
        <position position="371"/>
    </location>
</feature>
<dbReference type="EMBL" id="ML978125">
    <property type="protein sequence ID" value="KAF2099888.1"/>
    <property type="molecule type" value="Genomic_DNA"/>
</dbReference>
<dbReference type="InterPro" id="IPR013226">
    <property type="entry name" value="Pal1"/>
</dbReference>
<feature type="region of interest" description="Disordered" evidence="1">
    <location>
        <begin position="342"/>
        <end position="371"/>
    </location>
</feature>
<accession>A0A9P4IH33</accession>
<evidence type="ECO:0000313" key="2">
    <source>
        <dbReference type="EMBL" id="KAF2099888.1"/>
    </source>
</evidence>
<sequence>VHQAAAQLLDPLHERAPAEETGLNTHFRSTFAPQTSSERINPPSPPQYKIPQRSSTNPFRRTSGSTIKERAPSSTQDKHSSSVHVRPSSAGYPTPPPSASPHRSSFSPTNPYRQEAFSGYSSNRQGGSNTRMRSRSSSLGERFPGDKSHQPLDMIRRDSKRAHRSPHLRKQHMPGADTIDRLDNVNGAYHHEGPYDAALLARNTSYESSPIAAVQDSNEEALRATPRENVIDAVKRHRPLDGVAVVPPGQQDRFGRMYDYKEGDNMMIVNGGNYKRWPGQDYHPDDIKGKGEPSFSIDRALKMHKEQGEQGGIEMRTHNRRRSLDHHGEAEVAGSREVLAGLNEEGPRRHASLGKQVGEGIRRRIGSLRRK</sequence>
<keyword evidence="3" id="KW-1185">Reference proteome</keyword>
<feature type="compositionally biased region" description="Basic and acidic residues" evidence="1">
    <location>
        <begin position="67"/>
        <end position="80"/>
    </location>
</feature>
<evidence type="ECO:0000313" key="3">
    <source>
        <dbReference type="Proteomes" id="UP000799772"/>
    </source>
</evidence>
<name>A0A9P4IH33_9PEZI</name>
<feature type="compositionally biased region" description="Polar residues" evidence="1">
    <location>
        <begin position="52"/>
        <end position="66"/>
    </location>
</feature>
<comment type="caution">
    <text evidence="2">The sequence shown here is derived from an EMBL/GenBank/DDBJ whole genome shotgun (WGS) entry which is preliminary data.</text>
</comment>
<dbReference type="GO" id="GO:0005737">
    <property type="term" value="C:cytoplasm"/>
    <property type="evidence" value="ECO:0007669"/>
    <property type="project" value="TreeGrafter"/>
</dbReference>
<dbReference type="OrthoDB" id="5389892at2759"/>
<proteinExistence type="predicted"/>
<feature type="non-terminal residue" evidence="2">
    <location>
        <position position="1"/>
    </location>
</feature>
<feature type="region of interest" description="Disordered" evidence="1">
    <location>
        <begin position="1"/>
        <end position="181"/>
    </location>
</feature>
<feature type="compositionally biased region" description="Basic and acidic residues" evidence="1">
    <location>
        <begin position="143"/>
        <end position="157"/>
    </location>
</feature>
<feature type="compositionally biased region" description="Polar residues" evidence="1">
    <location>
        <begin position="119"/>
        <end position="139"/>
    </location>
</feature>
<reference evidence="2" key="1">
    <citation type="journal article" date="2020" name="Stud. Mycol.">
        <title>101 Dothideomycetes genomes: a test case for predicting lifestyles and emergence of pathogens.</title>
        <authorList>
            <person name="Haridas S."/>
            <person name="Albert R."/>
            <person name="Binder M."/>
            <person name="Bloem J."/>
            <person name="Labutti K."/>
            <person name="Salamov A."/>
            <person name="Andreopoulos B."/>
            <person name="Baker S."/>
            <person name="Barry K."/>
            <person name="Bills G."/>
            <person name="Bluhm B."/>
            <person name="Cannon C."/>
            <person name="Castanera R."/>
            <person name="Culley D."/>
            <person name="Daum C."/>
            <person name="Ezra D."/>
            <person name="Gonzalez J."/>
            <person name="Henrissat B."/>
            <person name="Kuo A."/>
            <person name="Liang C."/>
            <person name="Lipzen A."/>
            <person name="Lutzoni F."/>
            <person name="Magnuson J."/>
            <person name="Mondo S."/>
            <person name="Nolan M."/>
            <person name="Ohm R."/>
            <person name="Pangilinan J."/>
            <person name="Park H.-J."/>
            <person name="Ramirez L."/>
            <person name="Alfaro M."/>
            <person name="Sun H."/>
            <person name="Tritt A."/>
            <person name="Yoshinaga Y."/>
            <person name="Zwiers L.-H."/>
            <person name="Turgeon B."/>
            <person name="Goodwin S."/>
            <person name="Spatafora J."/>
            <person name="Crous P."/>
            <person name="Grigoriev I."/>
        </authorList>
    </citation>
    <scope>NUCLEOTIDE SEQUENCE</scope>
    <source>
        <strain evidence="2">CBS 133067</strain>
    </source>
</reference>